<dbReference type="Proteomes" id="UP000054911">
    <property type="component" value="Unassembled WGS sequence"/>
</dbReference>
<evidence type="ECO:0000313" key="3">
    <source>
        <dbReference type="EMBL" id="SAK73981.1"/>
    </source>
</evidence>
<dbReference type="RefSeq" id="WP_061176580.1">
    <property type="nucleotide sequence ID" value="NZ_FCOE02000013.1"/>
</dbReference>
<feature type="region of interest" description="Disordered" evidence="1">
    <location>
        <begin position="13"/>
        <end position="78"/>
    </location>
</feature>
<gene>
    <name evidence="3" type="ORF">AWB80_04196</name>
</gene>
<feature type="domain" description="DUF3597" evidence="2">
    <location>
        <begin position="3"/>
        <end position="156"/>
    </location>
</feature>
<dbReference type="AlphaFoldDB" id="A0A158BVE5"/>
<dbReference type="InterPro" id="IPR022016">
    <property type="entry name" value="DUF3597"/>
</dbReference>
<name>A0A158BVE5_9BURK</name>
<evidence type="ECO:0000256" key="1">
    <source>
        <dbReference type="SAM" id="MobiDB-lite"/>
    </source>
</evidence>
<evidence type="ECO:0000259" key="2">
    <source>
        <dbReference type="Pfam" id="PF12200"/>
    </source>
</evidence>
<evidence type="ECO:0000313" key="4">
    <source>
        <dbReference type="Proteomes" id="UP000054911"/>
    </source>
</evidence>
<feature type="compositionally biased region" description="Low complexity" evidence="1">
    <location>
        <begin position="35"/>
        <end position="67"/>
    </location>
</feature>
<dbReference type="Pfam" id="PF12200">
    <property type="entry name" value="DUF3597"/>
    <property type="match status" value="1"/>
</dbReference>
<reference evidence="3" key="1">
    <citation type="submission" date="2016-01" db="EMBL/GenBank/DDBJ databases">
        <authorList>
            <person name="Peeters C."/>
        </authorList>
    </citation>
    <scope>NUCLEOTIDE SEQUENCE [LARGE SCALE GENOMIC DNA]</scope>
    <source>
        <strain evidence="3">LMG 29323</strain>
    </source>
</reference>
<dbReference type="OrthoDB" id="5524840at2"/>
<sequence length="160" mass="16540">MSIFSNILNKIFPHDHPATTASGGTVPPAAPNASPPSSSTSSGNPTSTPLGAASGAAGTPATPGVEPARPPVTPLPEVDVDAILTQKQQQDGAALNWRSSIVDLLKLLDLDSGLESRKTLAQELHYTGNTDDSAAMNIWLHKQVMTKLAENGGKVPADLK</sequence>
<proteinExistence type="predicted"/>
<dbReference type="SUPFAM" id="SSF158634">
    <property type="entry name" value="RPA2825-like"/>
    <property type="match status" value="1"/>
</dbReference>
<organism evidence="3 4">
    <name type="scientific">Caballeronia pedi</name>
    <dbReference type="NCBI Taxonomy" id="1777141"/>
    <lineage>
        <taxon>Bacteria</taxon>
        <taxon>Pseudomonadati</taxon>
        <taxon>Pseudomonadota</taxon>
        <taxon>Betaproteobacteria</taxon>
        <taxon>Burkholderiales</taxon>
        <taxon>Burkholderiaceae</taxon>
        <taxon>Caballeronia</taxon>
    </lineage>
</organism>
<dbReference type="STRING" id="1777141.AWB80_04196"/>
<dbReference type="EMBL" id="FCOE02000013">
    <property type="protein sequence ID" value="SAK73981.1"/>
    <property type="molecule type" value="Genomic_DNA"/>
</dbReference>
<comment type="caution">
    <text evidence="3">The sequence shown here is derived from an EMBL/GenBank/DDBJ whole genome shotgun (WGS) entry which is preliminary data.</text>
</comment>
<accession>A0A158BVE5</accession>
<keyword evidence="4" id="KW-1185">Reference proteome</keyword>
<protein>
    <recommendedName>
        <fullName evidence="2">DUF3597 domain-containing protein</fullName>
    </recommendedName>
</protein>